<protein>
    <submittedName>
        <fullName evidence="2">Cytoplasmic dynein 2 heavy chain 1</fullName>
    </submittedName>
</protein>
<reference evidence="2" key="1">
    <citation type="journal article" date="2014" name="PLoS ONE">
        <title>Transcriptome-Based Identification of ABC Transporters in the Western Tarnished Plant Bug Lygus hesperus.</title>
        <authorList>
            <person name="Hull J.J."/>
            <person name="Chaney K."/>
            <person name="Geib S.M."/>
            <person name="Fabrick J.A."/>
            <person name="Brent C.S."/>
            <person name="Walsh D."/>
            <person name="Lavine L.C."/>
        </authorList>
    </citation>
    <scope>NUCLEOTIDE SEQUENCE</scope>
</reference>
<reference evidence="2" key="2">
    <citation type="submission" date="2014-07" db="EMBL/GenBank/DDBJ databases">
        <authorList>
            <person name="Hull J."/>
        </authorList>
    </citation>
    <scope>NUCLEOTIDE SEQUENCE</scope>
</reference>
<dbReference type="SUPFAM" id="SSF52540">
    <property type="entry name" value="P-loop containing nucleoside triphosphate hydrolases"/>
    <property type="match status" value="1"/>
</dbReference>
<dbReference type="Pfam" id="PF12775">
    <property type="entry name" value="AAA_7"/>
    <property type="match status" value="1"/>
</dbReference>
<dbReference type="EMBL" id="GBHO01013138">
    <property type="protein sequence ID" value="JAG30466.1"/>
    <property type="molecule type" value="Transcribed_RNA"/>
</dbReference>
<accession>A0A0A9YBL0</accession>
<dbReference type="GO" id="GO:0007018">
    <property type="term" value="P:microtubule-based movement"/>
    <property type="evidence" value="ECO:0007669"/>
    <property type="project" value="InterPro"/>
</dbReference>
<evidence type="ECO:0000313" key="4">
    <source>
        <dbReference type="EMBL" id="JAQ03831.1"/>
    </source>
</evidence>
<dbReference type="InterPro" id="IPR026983">
    <property type="entry name" value="DHC"/>
</dbReference>
<sequence>MVTTVEVQRLMYILQPLVQSTTPNAIHNKNNQGGDSSVQRISECTKNSSNTFHPFFLVGPDGCGKTSLLHCCFASQPGVHVSTVHCSSETNAFHALEKIEQECILYNSATGRVYRPRDCAKLVLIFKNVNLPKPDKYGTVQLHAFLHQLITYKGFYNNELDWIGLDKVQIVATMNAASSPGRHVVDPRLLSVVQVIAVSYP</sequence>
<dbReference type="EMBL" id="GDHC01014798">
    <property type="protein sequence ID" value="JAQ03831.1"/>
    <property type="molecule type" value="Transcribed_RNA"/>
</dbReference>
<dbReference type="EMBL" id="GBHO01013137">
    <property type="protein sequence ID" value="JAG30467.1"/>
    <property type="molecule type" value="Transcribed_RNA"/>
</dbReference>
<dbReference type="GO" id="GO:0045505">
    <property type="term" value="F:dynein intermediate chain binding"/>
    <property type="evidence" value="ECO:0007669"/>
    <property type="project" value="InterPro"/>
</dbReference>
<gene>
    <name evidence="2" type="primary">DYH1B_8</name>
    <name evidence="1" type="synonym">DYH1B_10</name>
    <name evidence="3" type="synonym">DYH1B_17</name>
    <name evidence="4" type="synonym">DYH1B_3</name>
    <name evidence="1" type="ORF">CM83_39823</name>
    <name evidence="2" type="ORF">CM83_39826</name>
    <name evidence="3" type="ORF">CM83_39837</name>
    <name evidence="4" type="ORF">g.9968</name>
</gene>
<dbReference type="PANTHER" id="PTHR46532">
    <property type="entry name" value="MALE FERTILITY FACTOR KL5"/>
    <property type="match status" value="1"/>
</dbReference>
<proteinExistence type="predicted"/>
<evidence type="ECO:0000313" key="1">
    <source>
        <dbReference type="EMBL" id="JAG30466.1"/>
    </source>
</evidence>
<evidence type="ECO:0000313" key="3">
    <source>
        <dbReference type="EMBL" id="JAG30468.1"/>
    </source>
</evidence>
<reference evidence="4" key="3">
    <citation type="journal article" date="2016" name="Gigascience">
        <title>De novo construction of an expanded transcriptome assembly for the western tarnished plant bug, Lygus hesperus.</title>
        <authorList>
            <person name="Tassone E.E."/>
            <person name="Geib S.M."/>
            <person name="Hall B."/>
            <person name="Fabrick J.A."/>
            <person name="Brent C.S."/>
            <person name="Hull J.J."/>
        </authorList>
    </citation>
    <scope>NUCLEOTIDE SEQUENCE</scope>
</reference>
<evidence type="ECO:0000313" key="2">
    <source>
        <dbReference type="EMBL" id="JAG30467.1"/>
    </source>
</evidence>
<name>A0A0A9YBL0_LYGHE</name>
<dbReference type="GO" id="GO:0051959">
    <property type="term" value="F:dynein light intermediate chain binding"/>
    <property type="evidence" value="ECO:0007669"/>
    <property type="project" value="InterPro"/>
</dbReference>
<dbReference type="Gene3D" id="3.40.50.300">
    <property type="entry name" value="P-loop containing nucleotide triphosphate hydrolases"/>
    <property type="match status" value="1"/>
</dbReference>
<organism evidence="2">
    <name type="scientific">Lygus hesperus</name>
    <name type="common">Western plant bug</name>
    <dbReference type="NCBI Taxonomy" id="30085"/>
    <lineage>
        <taxon>Eukaryota</taxon>
        <taxon>Metazoa</taxon>
        <taxon>Ecdysozoa</taxon>
        <taxon>Arthropoda</taxon>
        <taxon>Hexapoda</taxon>
        <taxon>Insecta</taxon>
        <taxon>Pterygota</taxon>
        <taxon>Neoptera</taxon>
        <taxon>Paraneoptera</taxon>
        <taxon>Hemiptera</taxon>
        <taxon>Heteroptera</taxon>
        <taxon>Panheteroptera</taxon>
        <taxon>Cimicomorpha</taxon>
        <taxon>Miridae</taxon>
        <taxon>Mirini</taxon>
        <taxon>Lygus</taxon>
    </lineage>
</organism>
<dbReference type="GO" id="GO:0005858">
    <property type="term" value="C:axonemal dynein complex"/>
    <property type="evidence" value="ECO:0007669"/>
    <property type="project" value="TreeGrafter"/>
</dbReference>
<dbReference type="InterPro" id="IPR027417">
    <property type="entry name" value="P-loop_NTPase"/>
</dbReference>
<dbReference type="PANTHER" id="PTHR46532:SF15">
    <property type="entry name" value="CYTOPLASMIC DYNEIN 2 HEAVY CHAIN 1"/>
    <property type="match status" value="1"/>
</dbReference>
<dbReference type="AlphaFoldDB" id="A0A0A9YBL0"/>
<dbReference type="EMBL" id="GBHO01013136">
    <property type="protein sequence ID" value="JAG30468.1"/>
    <property type="molecule type" value="Transcribed_RNA"/>
</dbReference>